<keyword evidence="3" id="KW-1185">Reference proteome</keyword>
<feature type="chain" id="PRO_5012252749" description="DUF4625 domain-containing protein" evidence="1">
    <location>
        <begin position="32"/>
        <end position="168"/>
    </location>
</feature>
<reference evidence="3" key="1">
    <citation type="submission" date="2017-01" db="EMBL/GenBank/DDBJ databases">
        <authorList>
            <person name="Varghese N."/>
            <person name="Submissions S."/>
        </authorList>
    </citation>
    <scope>NUCLEOTIDE SEQUENCE [LARGE SCALE GENOMIC DNA]</scope>
    <source>
        <strain evidence="3">DSM 15366</strain>
    </source>
</reference>
<evidence type="ECO:0000313" key="3">
    <source>
        <dbReference type="Proteomes" id="UP000186953"/>
    </source>
</evidence>
<dbReference type="STRING" id="228959.SAMN05421797_102311"/>
<dbReference type="EMBL" id="FTMA01000002">
    <property type="protein sequence ID" value="SIQ63919.1"/>
    <property type="molecule type" value="Genomic_DNA"/>
</dbReference>
<dbReference type="AlphaFoldDB" id="A0A1N6UE85"/>
<dbReference type="Gene3D" id="2.60.40.4140">
    <property type="match status" value="1"/>
</dbReference>
<proteinExistence type="predicted"/>
<dbReference type="Pfam" id="PF15418">
    <property type="entry name" value="DUF4625"/>
    <property type="match status" value="1"/>
</dbReference>
<evidence type="ECO:0000313" key="2">
    <source>
        <dbReference type="EMBL" id="SIQ63919.1"/>
    </source>
</evidence>
<gene>
    <name evidence="2" type="ORF">SAMN05421797_102311</name>
</gene>
<protein>
    <recommendedName>
        <fullName evidence="4">DUF4625 domain-containing protein</fullName>
    </recommendedName>
</protein>
<keyword evidence="1" id="KW-0732">Signal</keyword>
<feature type="signal peptide" evidence="1">
    <location>
        <begin position="1"/>
        <end position="31"/>
    </location>
</feature>
<accession>A0A1N6UE85</accession>
<dbReference type="PROSITE" id="PS51257">
    <property type="entry name" value="PROKAR_LIPOPROTEIN"/>
    <property type="match status" value="1"/>
</dbReference>
<name>A0A1N6UE85_9FLAO</name>
<dbReference type="InterPro" id="IPR027829">
    <property type="entry name" value="DUF4625"/>
</dbReference>
<sequence length="168" mass="18918">MLCGFKSNLMKSTFKYLYFLSFILLITACSSDDSTEIDEEKPTITVNYTTGFPQGCAFLTRGETYNFRAMVTDNSQLAAYSIDIHHNFDHHTHDDQVRDCNLGALQQAENPLIFVENYTIAGSKTSYEINIPVTIPNDIDTGDYHCAYSVTDATGWQSRTSIDIKIVE</sequence>
<organism evidence="2 3">
    <name type="scientific">Maribacter ulvicola</name>
    <dbReference type="NCBI Taxonomy" id="228959"/>
    <lineage>
        <taxon>Bacteria</taxon>
        <taxon>Pseudomonadati</taxon>
        <taxon>Bacteroidota</taxon>
        <taxon>Flavobacteriia</taxon>
        <taxon>Flavobacteriales</taxon>
        <taxon>Flavobacteriaceae</taxon>
        <taxon>Maribacter</taxon>
    </lineage>
</organism>
<dbReference type="Proteomes" id="UP000186953">
    <property type="component" value="Unassembled WGS sequence"/>
</dbReference>
<evidence type="ECO:0008006" key="4">
    <source>
        <dbReference type="Google" id="ProtNLM"/>
    </source>
</evidence>
<evidence type="ECO:0000256" key="1">
    <source>
        <dbReference type="SAM" id="SignalP"/>
    </source>
</evidence>